<comment type="caution">
    <text evidence="1">The sequence shown here is derived from an EMBL/GenBank/DDBJ whole genome shotgun (WGS) entry which is preliminary data.</text>
</comment>
<name>A0ACC1HXZ8_9FUNG</name>
<evidence type="ECO:0000313" key="2">
    <source>
        <dbReference type="Proteomes" id="UP001150581"/>
    </source>
</evidence>
<proteinExistence type="predicted"/>
<protein>
    <submittedName>
        <fullName evidence="1">Nitrilase</fullName>
    </submittedName>
</protein>
<organism evidence="1 2">
    <name type="scientific">Kickxella alabastrina</name>
    <dbReference type="NCBI Taxonomy" id="61397"/>
    <lineage>
        <taxon>Eukaryota</taxon>
        <taxon>Fungi</taxon>
        <taxon>Fungi incertae sedis</taxon>
        <taxon>Zoopagomycota</taxon>
        <taxon>Kickxellomycotina</taxon>
        <taxon>Kickxellomycetes</taxon>
        <taxon>Kickxellales</taxon>
        <taxon>Kickxellaceae</taxon>
        <taxon>Kickxella</taxon>
    </lineage>
</organism>
<reference evidence="1" key="1">
    <citation type="submission" date="2022-07" db="EMBL/GenBank/DDBJ databases">
        <title>Phylogenomic reconstructions and comparative analyses of Kickxellomycotina fungi.</title>
        <authorList>
            <person name="Reynolds N.K."/>
            <person name="Stajich J.E."/>
            <person name="Barry K."/>
            <person name="Grigoriev I.V."/>
            <person name="Crous P."/>
            <person name="Smith M.E."/>
        </authorList>
    </citation>
    <scope>NUCLEOTIDE SEQUENCE</scope>
    <source>
        <strain evidence="1">Benny 63K</strain>
    </source>
</reference>
<sequence>MASDADAHAANSSLTALSQVITSSVNQLTDEMNEMGEMNDMGEMGEIGDMDEDKQDLPQDHHHQEGEEIRVDDPEAHSAEISTPTRYKAISGTHRTPAKRPLSSHSGDGGSSRLKSKVWGWYEIMPDGYRQCKFCAQKYGRLTATTILARHYHNRHDPNPEFATSTPTASHRGMLHMGSASQPVSSMVSGQHHDLHHHHHHHQHQQQQQQQLNMSQAAAAAAAAVAAAVANGTAGTTGETPDPQTSHLFHAASNGAVSAAYSHQGSLANGSTEDILRSVSEAVNQAPYEDSHIMMPDGFPPMLSPLTRINLTPARKAIAAVAQFCAQSDVQKNLQTCIGLISTAARRGARMVFLPESSDFIAETRTQPAQNAQPLDGSFMKEIQQAAKDNAIWVSLGIHEQPALNGMPYNTNAV</sequence>
<feature type="non-terminal residue" evidence="1">
    <location>
        <position position="414"/>
    </location>
</feature>
<dbReference type="EMBL" id="JANBPG010003630">
    <property type="protein sequence ID" value="KAJ1879932.1"/>
    <property type="molecule type" value="Genomic_DNA"/>
</dbReference>
<keyword evidence="2" id="KW-1185">Reference proteome</keyword>
<gene>
    <name evidence="1" type="primary">NIT1_2</name>
    <name evidence="1" type="ORF">LPJ66_011593</name>
</gene>
<dbReference type="Proteomes" id="UP001150581">
    <property type="component" value="Unassembled WGS sequence"/>
</dbReference>
<accession>A0ACC1HXZ8</accession>
<evidence type="ECO:0000313" key="1">
    <source>
        <dbReference type="EMBL" id="KAJ1879932.1"/>
    </source>
</evidence>